<name>A0A3N4JDN9_9PEZI</name>
<dbReference type="InterPro" id="IPR036770">
    <property type="entry name" value="Ankyrin_rpt-contain_sf"/>
</dbReference>
<feature type="non-terminal residue" evidence="3">
    <location>
        <position position="91"/>
    </location>
</feature>
<dbReference type="Pfam" id="PF12796">
    <property type="entry name" value="Ank_2"/>
    <property type="match status" value="1"/>
</dbReference>
<reference evidence="3 4" key="1">
    <citation type="journal article" date="2018" name="Nat. Ecol. Evol.">
        <title>Pezizomycetes genomes reveal the molecular basis of ectomycorrhizal truffle lifestyle.</title>
        <authorList>
            <person name="Murat C."/>
            <person name="Payen T."/>
            <person name="Noel B."/>
            <person name="Kuo A."/>
            <person name="Morin E."/>
            <person name="Chen J."/>
            <person name="Kohler A."/>
            <person name="Krizsan K."/>
            <person name="Balestrini R."/>
            <person name="Da Silva C."/>
            <person name="Montanini B."/>
            <person name="Hainaut M."/>
            <person name="Levati E."/>
            <person name="Barry K.W."/>
            <person name="Belfiori B."/>
            <person name="Cichocki N."/>
            <person name="Clum A."/>
            <person name="Dockter R.B."/>
            <person name="Fauchery L."/>
            <person name="Guy J."/>
            <person name="Iotti M."/>
            <person name="Le Tacon F."/>
            <person name="Lindquist E.A."/>
            <person name="Lipzen A."/>
            <person name="Malagnac F."/>
            <person name="Mello A."/>
            <person name="Molinier V."/>
            <person name="Miyauchi S."/>
            <person name="Poulain J."/>
            <person name="Riccioni C."/>
            <person name="Rubini A."/>
            <person name="Sitrit Y."/>
            <person name="Splivallo R."/>
            <person name="Traeger S."/>
            <person name="Wang M."/>
            <person name="Zifcakova L."/>
            <person name="Wipf D."/>
            <person name="Zambonelli A."/>
            <person name="Paolocci F."/>
            <person name="Nowrousian M."/>
            <person name="Ottonello S."/>
            <person name="Baldrian P."/>
            <person name="Spatafora J.W."/>
            <person name="Henrissat B."/>
            <person name="Nagy L.G."/>
            <person name="Aury J.M."/>
            <person name="Wincker P."/>
            <person name="Grigoriev I.V."/>
            <person name="Bonfante P."/>
            <person name="Martin F.M."/>
        </authorList>
    </citation>
    <scope>NUCLEOTIDE SEQUENCE [LARGE SCALE GENOMIC DNA]</scope>
    <source>
        <strain evidence="3 4">120613-1</strain>
    </source>
</reference>
<dbReference type="InterPro" id="IPR002110">
    <property type="entry name" value="Ankyrin_rpt"/>
</dbReference>
<keyword evidence="4" id="KW-1185">Reference proteome</keyword>
<keyword evidence="2" id="KW-0040">ANK repeat</keyword>
<dbReference type="PANTHER" id="PTHR24198:SF165">
    <property type="entry name" value="ANKYRIN REPEAT-CONTAINING PROTEIN-RELATED"/>
    <property type="match status" value="1"/>
</dbReference>
<evidence type="ECO:0000256" key="1">
    <source>
        <dbReference type="ARBA" id="ARBA00022737"/>
    </source>
</evidence>
<dbReference type="Gene3D" id="1.25.40.20">
    <property type="entry name" value="Ankyrin repeat-containing domain"/>
    <property type="match status" value="1"/>
</dbReference>
<gene>
    <name evidence="3" type="ORF">L873DRAFT_1602780</name>
</gene>
<dbReference type="OrthoDB" id="426293at2759"/>
<evidence type="ECO:0000313" key="3">
    <source>
        <dbReference type="EMBL" id="RPA96396.1"/>
    </source>
</evidence>
<feature type="non-terminal residue" evidence="3">
    <location>
        <position position="1"/>
    </location>
</feature>
<dbReference type="Proteomes" id="UP000276215">
    <property type="component" value="Unassembled WGS sequence"/>
</dbReference>
<dbReference type="SUPFAM" id="SSF48403">
    <property type="entry name" value="Ankyrin repeat"/>
    <property type="match status" value="1"/>
</dbReference>
<sequence length="91" mass="10143">TPLIRASQHDQAEIVRMLLAKEKTDVNQRDLLGLSALYWAASMGYVKATAALLEDPRVNANQQVPGRYFRQSNTPLRVAPNKGHGEIVKML</sequence>
<evidence type="ECO:0000313" key="4">
    <source>
        <dbReference type="Proteomes" id="UP000276215"/>
    </source>
</evidence>
<evidence type="ECO:0000256" key="2">
    <source>
        <dbReference type="ARBA" id="ARBA00023043"/>
    </source>
</evidence>
<keyword evidence="1" id="KW-0677">Repeat</keyword>
<protein>
    <submittedName>
        <fullName evidence="3">Uncharacterized protein</fullName>
    </submittedName>
</protein>
<proteinExistence type="predicted"/>
<dbReference type="EMBL" id="ML120415">
    <property type="protein sequence ID" value="RPA96396.1"/>
    <property type="molecule type" value="Genomic_DNA"/>
</dbReference>
<dbReference type="AlphaFoldDB" id="A0A3N4JDN9"/>
<organism evidence="3 4">
    <name type="scientific">Choiromyces venosus 120613-1</name>
    <dbReference type="NCBI Taxonomy" id="1336337"/>
    <lineage>
        <taxon>Eukaryota</taxon>
        <taxon>Fungi</taxon>
        <taxon>Dikarya</taxon>
        <taxon>Ascomycota</taxon>
        <taxon>Pezizomycotina</taxon>
        <taxon>Pezizomycetes</taxon>
        <taxon>Pezizales</taxon>
        <taxon>Tuberaceae</taxon>
        <taxon>Choiromyces</taxon>
    </lineage>
</organism>
<dbReference type="PANTHER" id="PTHR24198">
    <property type="entry name" value="ANKYRIN REPEAT AND PROTEIN KINASE DOMAIN-CONTAINING PROTEIN"/>
    <property type="match status" value="1"/>
</dbReference>
<accession>A0A3N4JDN9</accession>